<organism evidence="2">
    <name type="scientific">Schistocephalus solidus</name>
    <name type="common">Tapeworm</name>
    <dbReference type="NCBI Taxonomy" id="70667"/>
    <lineage>
        <taxon>Eukaryota</taxon>
        <taxon>Metazoa</taxon>
        <taxon>Spiralia</taxon>
        <taxon>Lophotrochozoa</taxon>
        <taxon>Platyhelminthes</taxon>
        <taxon>Cestoda</taxon>
        <taxon>Eucestoda</taxon>
        <taxon>Diphyllobothriidea</taxon>
        <taxon>Diphyllobothriidae</taxon>
        <taxon>Schistocephalus</taxon>
    </lineage>
</organism>
<reference evidence="2" key="1">
    <citation type="submission" date="2016-01" db="EMBL/GenBank/DDBJ databases">
        <title>Reference transcriptome for the parasite Schistocephalus solidus: insights into the molecular evolution of parasitism.</title>
        <authorList>
            <person name="Hebert F.O."/>
            <person name="Grambauer S."/>
            <person name="Barber I."/>
            <person name="Landry C.R."/>
            <person name="Aubin-Horth N."/>
        </authorList>
    </citation>
    <scope>NUCLEOTIDE SEQUENCE</scope>
</reference>
<protein>
    <submittedName>
        <fullName evidence="2">Uncharacterized protein</fullName>
    </submittedName>
</protein>
<gene>
    <name evidence="2" type="ORF">TR97808</name>
</gene>
<evidence type="ECO:0000256" key="1">
    <source>
        <dbReference type="SAM" id="MobiDB-lite"/>
    </source>
</evidence>
<evidence type="ECO:0000313" key="2">
    <source>
        <dbReference type="EMBL" id="JAP56242.1"/>
    </source>
</evidence>
<feature type="region of interest" description="Disordered" evidence="1">
    <location>
        <begin position="21"/>
        <end position="45"/>
    </location>
</feature>
<dbReference type="AlphaFoldDB" id="A0A0X3Q6D7"/>
<proteinExistence type="predicted"/>
<feature type="compositionally biased region" description="Basic and acidic residues" evidence="1">
    <location>
        <begin position="30"/>
        <end position="39"/>
    </location>
</feature>
<name>A0A0X3Q6D7_SCHSO</name>
<dbReference type="EMBL" id="GEEE01006983">
    <property type="protein sequence ID" value="JAP56242.1"/>
    <property type="molecule type" value="Transcribed_RNA"/>
</dbReference>
<accession>A0A0X3Q6D7</accession>
<sequence>MGQAVAAIPLEEIRRAFKETSVLPEGQPFNEEKSQKTEEGSTVSLVVSASTADTSAAAEDTIRGSAGELTVQSTSDSGHTHTHTRFAFLLATMLWQHLVHNYFSFL</sequence>